<dbReference type="Proteomes" id="UP000007014">
    <property type="component" value="Chromosome 2"/>
</dbReference>
<feature type="region of interest" description="Disordered" evidence="1">
    <location>
        <begin position="538"/>
        <end position="567"/>
    </location>
</feature>
<protein>
    <submittedName>
        <fullName evidence="2">Uncharacterized protein</fullName>
    </submittedName>
</protein>
<feature type="compositionally biased region" description="Polar residues" evidence="1">
    <location>
        <begin position="144"/>
        <end position="153"/>
    </location>
</feature>
<feature type="region of interest" description="Disordered" evidence="1">
    <location>
        <begin position="144"/>
        <end position="169"/>
    </location>
</feature>
<reference evidence="2 3" key="1">
    <citation type="journal article" date="2004" name="Nature">
        <title>Genome sequence of the ultrasmall unicellular red alga Cyanidioschyzon merolae 10D.</title>
        <authorList>
            <person name="Matsuzaki M."/>
            <person name="Misumi O."/>
            <person name="Shin-i T."/>
            <person name="Maruyama S."/>
            <person name="Takahara M."/>
            <person name="Miyagishima S."/>
            <person name="Mori T."/>
            <person name="Nishida K."/>
            <person name="Yagisawa F."/>
            <person name="Nishida K."/>
            <person name="Yoshida Y."/>
            <person name="Nishimura Y."/>
            <person name="Nakao S."/>
            <person name="Kobayashi T."/>
            <person name="Momoyama Y."/>
            <person name="Higashiyama T."/>
            <person name="Minoda A."/>
            <person name="Sano M."/>
            <person name="Nomoto H."/>
            <person name="Oishi K."/>
            <person name="Hayashi H."/>
            <person name="Ohta F."/>
            <person name="Nishizaka S."/>
            <person name="Haga S."/>
            <person name="Miura S."/>
            <person name="Morishita T."/>
            <person name="Kabeya Y."/>
            <person name="Terasawa K."/>
            <person name="Suzuki Y."/>
            <person name="Ishii Y."/>
            <person name="Asakawa S."/>
            <person name="Takano H."/>
            <person name="Ohta N."/>
            <person name="Kuroiwa H."/>
            <person name="Tanaka K."/>
            <person name="Shimizu N."/>
            <person name="Sugano S."/>
            <person name="Sato N."/>
            <person name="Nozaki H."/>
            <person name="Ogasawara N."/>
            <person name="Kohara Y."/>
            <person name="Kuroiwa T."/>
        </authorList>
    </citation>
    <scope>NUCLEOTIDE SEQUENCE [LARGE SCALE GENOMIC DNA]</scope>
    <source>
        <strain evidence="2 3">10D</strain>
    </source>
</reference>
<dbReference type="HOGENOM" id="CLU_270569_0_0_1"/>
<accession>M1VA39</accession>
<sequence>MEALQRSSTWLSNYREAGTDASEWTAETTLDAHIEPERDPFWLLCPLETPPSSSKLAPVDVDLRFANRTLLETSSSSTTATPAKHPARTEVQGPVKGATMASSSETASVDDDEQNARRGAFAPAAGATSTALLKRPTYTTATGNAQLQFTDNPSDAVPAAGQVESHASTPTPVATVAVASSPATEATECTSTSAATLTSAPDRVAMRSKPPNSVPPSVDTMHPHIDRSSHAASIIQSSPVDALLRTSRSCATLPLQKRLRPASLQHALLARGGKRAYLPRSVSECTNYFAVGGATLEDPSLVSLSFRDLDSDAIGLARYPSLTGTHLKLSARDHAQHLVRSVEDMDGAAGRGSGTQQTPRMTISSDSGTRPDSSIAVSIESSTLKDALVSRMLTVRDPLRWNRLCTIRYNAFEWVLLEWPRGPVAFIDALLLDTERGVHQWCKVRAPPQWRQRQFAQSGAPDRSMLAVAVANTPAATPEPVTGVQHRTSAAAAAASDEQQPICRTNRAVRMAIATIASGCCAPRIDILQLCWRCTDSSGQSQHDGQTSGRTPSRGASSEQSPHHGTTGVPLIGDLQILAEIALPTLSKVRSLAWTSNDQSLLVSVANKCSYLLREQRLGSLVPERLLVAMPSDATLWRIERRYDSVVVEQGARSICASSQGYQQAQKAPGASNGPGGSVAALASSTVWRYSSGWPHTPTLGVFSSSENPAAGISNDLVPSLYWFYGSGIASVALDAIPSPSTKVPRFEPLPRYRSSSSAAFRAEPQLAACRVTHVHEIAGQAATPPPLFLSCTASRLLLWAPRAQVLLPEHTEAGAPATLPPRNGSGALQRATWNDSSDPASTDDALICIHEWFMVPMRPLWRRERTLRRLASHRTAAMFWLDGLAWPLRGDFGDKRYLLVIAAVTGSRSGRSALLWALLVSTAAETANVARGSVESALHRHTGHRALRRTVWQLERAAEVPLWVPLPPRWRPTTAPSTSTVQLIPTGMRLLPSTSESTTTNNRDSILALPLTRFQLVQSWCWLAGDMPTVQTMPLMRFAYTLTPLLVLLLPLRPVQPSAADRRYVERLLRQVRSARQQTASSPGTAPVLFASAPTSTGDRALLASSPEQLTEVLALARRARRFEVHPAAAAEVGVVEGAQPVHVLQQQRRIYSRPAMDAPPDFPHTEAFVDWLRDLPQRLVTGDGDAHERASMSSGRGRGGA</sequence>
<reference evidence="2 3" key="2">
    <citation type="journal article" date="2007" name="BMC Biol.">
        <title>A 100%-complete sequence reveals unusually simple genomic features in the hot-spring red alga Cyanidioschyzon merolae.</title>
        <authorList>
            <person name="Nozaki H."/>
            <person name="Takano H."/>
            <person name="Misumi O."/>
            <person name="Terasawa K."/>
            <person name="Matsuzaki M."/>
            <person name="Maruyama S."/>
            <person name="Nishida K."/>
            <person name="Yagisawa F."/>
            <person name="Yoshida Y."/>
            <person name="Fujiwara T."/>
            <person name="Takio S."/>
            <person name="Tamura K."/>
            <person name="Chung S.J."/>
            <person name="Nakamura S."/>
            <person name="Kuroiwa H."/>
            <person name="Tanaka K."/>
            <person name="Sato N."/>
            <person name="Kuroiwa T."/>
        </authorList>
    </citation>
    <scope>NUCLEOTIDE SEQUENCE [LARGE SCALE GENOMIC DNA]</scope>
    <source>
        <strain evidence="2 3">10D</strain>
    </source>
</reference>
<evidence type="ECO:0000256" key="1">
    <source>
        <dbReference type="SAM" id="MobiDB-lite"/>
    </source>
</evidence>
<dbReference type="OrthoDB" id="10683681at2759"/>
<keyword evidence="3" id="KW-1185">Reference proteome</keyword>
<feature type="region of interest" description="Disordered" evidence="1">
    <location>
        <begin position="1182"/>
        <end position="1203"/>
    </location>
</feature>
<evidence type="ECO:0000313" key="2">
    <source>
        <dbReference type="EMBL" id="BAM78927.1"/>
    </source>
</evidence>
<name>M1VA39_CYAM1</name>
<feature type="compositionally biased region" description="Polar residues" evidence="1">
    <location>
        <begin position="354"/>
        <end position="373"/>
    </location>
</feature>
<feature type="region of interest" description="Disordered" evidence="1">
    <location>
        <begin position="346"/>
        <end position="373"/>
    </location>
</feature>
<gene>
    <name evidence="2" type="ORF">CYME_CMB122C</name>
</gene>
<feature type="compositionally biased region" description="Polar residues" evidence="1">
    <location>
        <begin position="538"/>
        <end position="564"/>
    </location>
</feature>
<dbReference type="GeneID" id="16992327"/>
<evidence type="ECO:0000313" key="3">
    <source>
        <dbReference type="Proteomes" id="UP000007014"/>
    </source>
</evidence>
<feature type="region of interest" description="Disordered" evidence="1">
    <location>
        <begin position="73"/>
        <end position="114"/>
    </location>
</feature>
<dbReference type="AlphaFoldDB" id="M1VA39"/>
<dbReference type="RefSeq" id="XP_005535213.1">
    <property type="nucleotide sequence ID" value="XM_005535156.1"/>
</dbReference>
<feature type="region of interest" description="Disordered" evidence="1">
    <location>
        <begin position="476"/>
        <end position="497"/>
    </location>
</feature>
<dbReference type="Gramene" id="CMB122CT">
    <property type="protein sequence ID" value="CMB122CT"/>
    <property type="gene ID" value="CMB122C"/>
</dbReference>
<proteinExistence type="predicted"/>
<dbReference type="EMBL" id="AP006484">
    <property type="protein sequence ID" value="BAM78927.1"/>
    <property type="molecule type" value="Genomic_DNA"/>
</dbReference>
<feature type="region of interest" description="Disordered" evidence="1">
    <location>
        <begin position="814"/>
        <end position="838"/>
    </location>
</feature>
<dbReference type="KEGG" id="cme:CYME_CMB122C"/>
<organism evidence="2 3">
    <name type="scientific">Cyanidioschyzon merolae (strain NIES-3377 / 10D)</name>
    <name type="common">Unicellular red alga</name>
    <dbReference type="NCBI Taxonomy" id="280699"/>
    <lineage>
        <taxon>Eukaryota</taxon>
        <taxon>Rhodophyta</taxon>
        <taxon>Bangiophyceae</taxon>
        <taxon>Cyanidiales</taxon>
        <taxon>Cyanidiaceae</taxon>
        <taxon>Cyanidioschyzon</taxon>
    </lineage>
</organism>